<accession>A0A830B8Z0</accession>
<evidence type="ECO:0000313" key="5">
    <source>
        <dbReference type="EMBL" id="GFP81528.1"/>
    </source>
</evidence>
<dbReference type="InterPro" id="IPR036047">
    <property type="entry name" value="F-box-like_dom_sf"/>
</dbReference>
<evidence type="ECO:0000256" key="3">
    <source>
        <dbReference type="SAM" id="MobiDB-lite"/>
    </source>
</evidence>
<proteinExistence type="predicted"/>
<feature type="compositionally biased region" description="Acidic residues" evidence="3">
    <location>
        <begin position="37"/>
        <end position="46"/>
    </location>
</feature>
<dbReference type="CDD" id="cd22166">
    <property type="entry name" value="F-box_AtSKIP31-like"/>
    <property type="match status" value="1"/>
</dbReference>
<dbReference type="FunFam" id="1.20.1280.50:FF:000048">
    <property type="entry name" value="F-box family protein-like"/>
    <property type="match status" value="1"/>
</dbReference>
<sequence length="391" mass="44306">MGSDDEDASLAQFLESEVLSELSDQEEERDGKRSYMEEDELSDQEEQERHEAKKIRIDEGEISDEGLSRAVRSSSLSSLELEVEVEVEVTSSSSVKNDSVNNKDIGRLSTESRQLTTRIETGMFSHIPPELLFHILKFLSSEDLVSCSLVCRHLNCAASDESLWRRLYCMRWGLLPPEKPRECAWKKLYIQRDEDDMTEFVRGCPSEFKEYYIQMQVAKRTQAPHPSQTFNVLICRDVNRVSPLGPSGYSVNDDRIILDKTLADQVSTWKSSRGLADTVVANHACSGVNCTYYHIGDVFVCEKTGNVHVCDDTCKEVIMDPTNELLVCTISGRVFDSIFSPDEIEFDAEQQQVGVTDEAEPFMGSGRFARAYLLGYNCQDEKELEATLRFC</sequence>
<evidence type="ECO:0000256" key="1">
    <source>
        <dbReference type="ARBA" id="ARBA00004906"/>
    </source>
</evidence>
<dbReference type="PANTHER" id="PTHR46550">
    <property type="entry name" value="F-BOX ONLY PROTEIN 3"/>
    <property type="match status" value="1"/>
</dbReference>
<dbReference type="Gene3D" id="1.20.1280.50">
    <property type="match status" value="1"/>
</dbReference>
<dbReference type="PANTHER" id="PTHR46550:SF1">
    <property type="entry name" value="F-BOX PROTEIN 3"/>
    <property type="match status" value="1"/>
</dbReference>
<dbReference type="OrthoDB" id="3219396at2759"/>
<evidence type="ECO:0000256" key="2">
    <source>
        <dbReference type="ARBA" id="ARBA00022786"/>
    </source>
</evidence>
<dbReference type="SMART" id="SM00256">
    <property type="entry name" value="FBOX"/>
    <property type="match status" value="1"/>
</dbReference>
<dbReference type="InterPro" id="IPR052121">
    <property type="entry name" value="F-box_SCF_Substrate_Recog"/>
</dbReference>
<keyword evidence="6" id="KW-1185">Reference proteome</keyword>
<evidence type="ECO:0000313" key="6">
    <source>
        <dbReference type="Proteomes" id="UP000653305"/>
    </source>
</evidence>
<dbReference type="InterPro" id="IPR001810">
    <property type="entry name" value="F-box_dom"/>
</dbReference>
<dbReference type="InterPro" id="IPR004289">
    <property type="entry name" value="Herpes_UL92"/>
</dbReference>
<protein>
    <submittedName>
        <fullName evidence="5">F-box protein skip31</fullName>
    </submittedName>
</protein>
<dbReference type="AlphaFoldDB" id="A0A830B8Z0"/>
<dbReference type="PROSITE" id="PS50181">
    <property type="entry name" value="FBOX"/>
    <property type="match status" value="1"/>
</dbReference>
<keyword evidence="2" id="KW-0833">Ubl conjugation pathway</keyword>
<organism evidence="5 6">
    <name type="scientific">Phtheirospermum japonicum</name>
    <dbReference type="NCBI Taxonomy" id="374723"/>
    <lineage>
        <taxon>Eukaryota</taxon>
        <taxon>Viridiplantae</taxon>
        <taxon>Streptophyta</taxon>
        <taxon>Embryophyta</taxon>
        <taxon>Tracheophyta</taxon>
        <taxon>Spermatophyta</taxon>
        <taxon>Magnoliopsida</taxon>
        <taxon>eudicotyledons</taxon>
        <taxon>Gunneridae</taxon>
        <taxon>Pentapetalae</taxon>
        <taxon>asterids</taxon>
        <taxon>lamiids</taxon>
        <taxon>Lamiales</taxon>
        <taxon>Orobanchaceae</taxon>
        <taxon>Orobanchaceae incertae sedis</taxon>
        <taxon>Phtheirospermum</taxon>
    </lineage>
</organism>
<comment type="pathway">
    <text evidence="1">Protein modification; protein ubiquitination.</text>
</comment>
<dbReference type="SUPFAM" id="SSF81383">
    <property type="entry name" value="F-box domain"/>
    <property type="match status" value="1"/>
</dbReference>
<dbReference type="Pfam" id="PF03048">
    <property type="entry name" value="Herpes_UL92"/>
    <property type="match status" value="1"/>
</dbReference>
<feature type="region of interest" description="Disordered" evidence="3">
    <location>
        <begin position="1"/>
        <end position="59"/>
    </location>
</feature>
<dbReference type="Pfam" id="PF12937">
    <property type="entry name" value="F-box-like"/>
    <property type="match status" value="1"/>
</dbReference>
<evidence type="ECO:0000259" key="4">
    <source>
        <dbReference type="PROSITE" id="PS50181"/>
    </source>
</evidence>
<feature type="domain" description="F-box" evidence="4">
    <location>
        <begin position="121"/>
        <end position="167"/>
    </location>
</feature>
<gene>
    <name evidence="5" type="ORF">PHJA_000296100</name>
</gene>
<dbReference type="Proteomes" id="UP000653305">
    <property type="component" value="Unassembled WGS sequence"/>
</dbReference>
<dbReference type="EMBL" id="BMAC01000031">
    <property type="protein sequence ID" value="GFP81528.1"/>
    <property type="molecule type" value="Genomic_DNA"/>
</dbReference>
<feature type="compositionally biased region" description="Basic and acidic residues" evidence="3">
    <location>
        <begin position="47"/>
        <end position="59"/>
    </location>
</feature>
<dbReference type="GO" id="GO:0005737">
    <property type="term" value="C:cytoplasm"/>
    <property type="evidence" value="ECO:0007669"/>
    <property type="project" value="TreeGrafter"/>
</dbReference>
<name>A0A830B8Z0_9LAMI</name>
<comment type="caution">
    <text evidence="5">The sequence shown here is derived from an EMBL/GenBank/DDBJ whole genome shotgun (WGS) entry which is preliminary data.</text>
</comment>
<reference evidence="5" key="1">
    <citation type="submission" date="2020-07" db="EMBL/GenBank/DDBJ databases">
        <title>Ethylene signaling mediates host invasion by parasitic plants.</title>
        <authorList>
            <person name="Yoshida S."/>
        </authorList>
    </citation>
    <scope>NUCLEOTIDE SEQUENCE</scope>
    <source>
        <strain evidence="5">Okayama</strain>
    </source>
</reference>